<dbReference type="Gene3D" id="3.90.1300.10">
    <property type="entry name" value="Amidase signature (AS) domain"/>
    <property type="match status" value="1"/>
</dbReference>
<dbReference type="RefSeq" id="WP_212536845.1">
    <property type="nucleotide sequence ID" value="NZ_JAGTUU010000004.1"/>
</dbReference>
<dbReference type="InterPro" id="IPR023631">
    <property type="entry name" value="Amidase_dom"/>
</dbReference>
<gene>
    <name evidence="2" type="ORF">KB874_12360</name>
</gene>
<dbReference type="InterPro" id="IPR036928">
    <property type="entry name" value="AS_sf"/>
</dbReference>
<name>A0A8J8B7Y3_9RHOB</name>
<comment type="caution">
    <text evidence="2">The sequence shown here is derived from an EMBL/GenBank/DDBJ whole genome shotgun (WGS) entry which is preliminary data.</text>
</comment>
<reference evidence="2" key="1">
    <citation type="submission" date="2021-04" db="EMBL/GenBank/DDBJ databases">
        <authorList>
            <person name="Yoon J."/>
        </authorList>
    </citation>
    <scope>NUCLEOTIDE SEQUENCE</scope>
    <source>
        <strain evidence="2">KMU-90</strain>
    </source>
</reference>
<evidence type="ECO:0000259" key="1">
    <source>
        <dbReference type="Pfam" id="PF01425"/>
    </source>
</evidence>
<dbReference type="PANTHER" id="PTHR11895">
    <property type="entry name" value="TRANSAMIDASE"/>
    <property type="match status" value="1"/>
</dbReference>
<evidence type="ECO:0000313" key="2">
    <source>
        <dbReference type="EMBL" id="MBS0124892.1"/>
    </source>
</evidence>
<protein>
    <submittedName>
        <fullName evidence="2">Amidase</fullName>
    </submittedName>
</protein>
<dbReference type="Proteomes" id="UP000681356">
    <property type="component" value="Unassembled WGS sequence"/>
</dbReference>
<feature type="domain" description="Amidase" evidence="1">
    <location>
        <begin position="29"/>
        <end position="446"/>
    </location>
</feature>
<dbReference type="EMBL" id="JAGTUU010000004">
    <property type="protein sequence ID" value="MBS0124892.1"/>
    <property type="molecule type" value="Genomic_DNA"/>
</dbReference>
<sequence>MTFDPDAPYPSLTALADAFRDGQAAPSRVTRAHLDRIERLDPRIGAYQAVYAEDAMQAAEAADRMIAAGNWLGPFHGIPFGLKDICDVEGRVTTGGSRAMVDRVSPATGTLAHRLFAAGGIMLGKTKTVECALGGWGTNQHMGTPWNPWDLGAHRVPGGSSSGTGAGVAAGLAVCGVGTDTGGSVRLPAGFCGLAGLKVTEGRLPTDGILPLSQTLDTPGPLARSVEDAVLMFLAMDGVDGWCVDRARRDGTGLFAALRAGVRGLRLGVVTERERAVCTAEVLDAYDAALAVLRGLGADLVPFETPHSFADLTASCGRIIAIEGYANHGHLYDRADLPMDEDVRGRMLGGRGVTARDYLALLAERAEGKARFVALMQGFDAVLTPSMTMTAPRLDEVDQALAPGHFTRPVNYFGLCALSVPSGLSPAGLPTSLQVIGKPHDEAMTLRIGAAFEAASPPMPVPLD</sequence>
<dbReference type="AlphaFoldDB" id="A0A8J8B7Y3"/>
<keyword evidence="3" id="KW-1185">Reference proteome</keyword>
<evidence type="ECO:0000313" key="3">
    <source>
        <dbReference type="Proteomes" id="UP000681356"/>
    </source>
</evidence>
<dbReference type="PROSITE" id="PS00571">
    <property type="entry name" value="AMIDASES"/>
    <property type="match status" value="1"/>
</dbReference>
<dbReference type="InterPro" id="IPR020556">
    <property type="entry name" value="Amidase_CS"/>
</dbReference>
<dbReference type="InterPro" id="IPR000120">
    <property type="entry name" value="Amidase"/>
</dbReference>
<accession>A0A8J8B7Y3</accession>
<proteinExistence type="predicted"/>
<dbReference type="Pfam" id="PF01425">
    <property type="entry name" value="Amidase"/>
    <property type="match status" value="1"/>
</dbReference>
<dbReference type="PANTHER" id="PTHR11895:SF176">
    <property type="entry name" value="AMIDASE AMID-RELATED"/>
    <property type="match status" value="1"/>
</dbReference>
<organism evidence="2 3">
    <name type="scientific">Thetidibacter halocola</name>
    <dbReference type="NCBI Taxonomy" id="2827239"/>
    <lineage>
        <taxon>Bacteria</taxon>
        <taxon>Pseudomonadati</taxon>
        <taxon>Pseudomonadota</taxon>
        <taxon>Alphaproteobacteria</taxon>
        <taxon>Rhodobacterales</taxon>
        <taxon>Roseobacteraceae</taxon>
        <taxon>Thetidibacter</taxon>
    </lineage>
</organism>
<dbReference type="GO" id="GO:0003824">
    <property type="term" value="F:catalytic activity"/>
    <property type="evidence" value="ECO:0007669"/>
    <property type="project" value="InterPro"/>
</dbReference>
<dbReference type="SUPFAM" id="SSF75304">
    <property type="entry name" value="Amidase signature (AS) enzymes"/>
    <property type="match status" value="1"/>
</dbReference>